<feature type="domain" description="HTH myb-type" evidence="1">
    <location>
        <begin position="74"/>
        <end position="116"/>
    </location>
</feature>
<dbReference type="InterPro" id="IPR001005">
    <property type="entry name" value="SANT/Myb"/>
</dbReference>
<dbReference type="Pfam" id="PF00249">
    <property type="entry name" value="Myb_DNA-binding"/>
    <property type="match status" value="1"/>
</dbReference>
<dbReference type="EMBL" id="CAJJDN010000165">
    <property type="protein sequence ID" value="CAD8126161.1"/>
    <property type="molecule type" value="Genomic_DNA"/>
</dbReference>
<protein>
    <recommendedName>
        <fullName evidence="1">HTH myb-type domain-containing protein</fullName>
    </recommendedName>
</protein>
<name>A0A8S1RCZ8_9CILI</name>
<evidence type="ECO:0000313" key="3">
    <source>
        <dbReference type="Proteomes" id="UP000692954"/>
    </source>
</evidence>
<dbReference type="SMART" id="SM00717">
    <property type="entry name" value="SANT"/>
    <property type="match status" value="1"/>
</dbReference>
<evidence type="ECO:0000259" key="1">
    <source>
        <dbReference type="PROSITE" id="PS51294"/>
    </source>
</evidence>
<reference evidence="2" key="1">
    <citation type="submission" date="2021-01" db="EMBL/GenBank/DDBJ databases">
        <authorList>
            <consortium name="Genoscope - CEA"/>
            <person name="William W."/>
        </authorList>
    </citation>
    <scope>NUCLEOTIDE SEQUENCE</scope>
</reference>
<comment type="caution">
    <text evidence="2">The sequence shown here is derived from an EMBL/GenBank/DDBJ whole genome shotgun (WGS) entry which is preliminary data.</text>
</comment>
<accession>A0A8S1RCZ8</accession>
<evidence type="ECO:0000313" key="2">
    <source>
        <dbReference type="EMBL" id="CAD8126161.1"/>
    </source>
</evidence>
<gene>
    <name evidence="2" type="ORF">PSON_ATCC_30995.1.T1650053</name>
</gene>
<sequence>MKNLHQNTTQTNTLIDQPTNPQIFIQNTLSNAPNQFTFSTNQSQSHQIFLKKQPQILYSSKPINRKTKIFNLNEDQKILRLVLLIGPKFKKIAKQIPGKSINNIKNRYYRNLRYRWDEILGNQYTHLNQQQEKPTLVSLVTNSQLHQEFTNILIPMFSKIQKVIDKCLL</sequence>
<dbReference type="CDD" id="cd00167">
    <property type="entry name" value="SANT"/>
    <property type="match status" value="1"/>
</dbReference>
<dbReference type="Proteomes" id="UP000692954">
    <property type="component" value="Unassembled WGS sequence"/>
</dbReference>
<keyword evidence="3" id="KW-1185">Reference proteome</keyword>
<dbReference type="InterPro" id="IPR017930">
    <property type="entry name" value="Myb_dom"/>
</dbReference>
<dbReference type="AlphaFoldDB" id="A0A8S1RCZ8"/>
<dbReference type="PROSITE" id="PS51294">
    <property type="entry name" value="HTH_MYB"/>
    <property type="match status" value="1"/>
</dbReference>
<proteinExistence type="predicted"/>
<organism evidence="2 3">
    <name type="scientific">Paramecium sonneborni</name>
    <dbReference type="NCBI Taxonomy" id="65129"/>
    <lineage>
        <taxon>Eukaryota</taxon>
        <taxon>Sar</taxon>
        <taxon>Alveolata</taxon>
        <taxon>Ciliophora</taxon>
        <taxon>Intramacronucleata</taxon>
        <taxon>Oligohymenophorea</taxon>
        <taxon>Peniculida</taxon>
        <taxon>Parameciidae</taxon>
        <taxon>Paramecium</taxon>
    </lineage>
</organism>
<dbReference type="OrthoDB" id="306595at2759"/>